<dbReference type="InterPro" id="IPR036249">
    <property type="entry name" value="Thioredoxin-like_sf"/>
</dbReference>
<dbReference type="Gene3D" id="3.40.30.10">
    <property type="entry name" value="Glutaredoxin"/>
    <property type="match status" value="1"/>
</dbReference>
<dbReference type="InterPro" id="IPR001853">
    <property type="entry name" value="DSBA-like_thioredoxin_dom"/>
</dbReference>
<evidence type="ECO:0000313" key="3">
    <source>
        <dbReference type="Proteomes" id="UP001595851"/>
    </source>
</evidence>
<dbReference type="Proteomes" id="UP001595851">
    <property type="component" value="Unassembled WGS sequence"/>
</dbReference>
<gene>
    <name evidence="2" type="ORF">ACFOY2_14305</name>
</gene>
<keyword evidence="3" id="KW-1185">Reference proteome</keyword>
<dbReference type="EMBL" id="JBHSBI010000006">
    <property type="protein sequence ID" value="MFC4008400.1"/>
    <property type="molecule type" value="Genomic_DNA"/>
</dbReference>
<evidence type="ECO:0000259" key="1">
    <source>
        <dbReference type="Pfam" id="PF01323"/>
    </source>
</evidence>
<organism evidence="2 3">
    <name type="scientific">Nonomuraea purpurea</name>
    <dbReference type="NCBI Taxonomy" id="1849276"/>
    <lineage>
        <taxon>Bacteria</taxon>
        <taxon>Bacillati</taxon>
        <taxon>Actinomycetota</taxon>
        <taxon>Actinomycetes</taxon>
        <taxon>Streptosporangiales</taxon>
        <taxon>Streptosporangiaceae</taxon>
        <taxon>Nonomuraea</taxon>
    </lineage>
</organism>
<dbReference type="SUPFAM" id="SSF52833">
    <property type="entry name" value="Thioredoxin-like"/>
    <property type="match status" value="1"/>
</dbReference>
<dbReference type="RefSeq" id="WP_379528466.1">
    <property type="nucleotide sequence ID" value="NZ_JBHSBI010000006.1"/>
</dbReference>
<comment type="caution">
    <text evidence="2">The sequence shown here is derived from an EMBL/GenBank/DDBJ whole genome shotgun (WGS) entry which is preliminary data.</text>
</comment>
<dbReference type="PANTHER" id="PTHR13887:SF41">
    <property type="entry name" value="THIOREDOXIN SUPERFAMILY PROTEIN"/>
    <property type="match status" value="1"/>
</dbReference>
<sequence length="221" mass="23837">MPELTIDVWSDVVCPWCFIGKRRLDTALAAFEHRDAVTVRFRSFQLDPNAPRESTETLPERTQRDLGLATVEEAKGLHAQVTALAAAEGLEYRLDRARPVNSHDAHRLLHFAAGQGRGEALQERLSLAYTAEGVLISDHDTLLALTGEAGLDQQAARAVLEGDAFADAVAADRRQALAIGINSVPSFLVGGRYLLAGAQPAGTLGDVLTRAWDELTAISTQ</sequence>
<evidence type="ECO:0000313" key="2">
    <source>
        <dbReference type="EMBL" id="MFC4008400.1"/>
    </source>
</evidence>
<dbReference type="PANTHER" id="PTHR13887">
    <property type="entry name" value="GLUTATHIONE S-TRANSFERASE KAPPA"/>
    <property type="match status" value="1"/>
</dbReference>
<name>A0ABV8G5T7_9ACTN</name>
<proteinExistence type="predicted"/>
<reference evidence="3" key="1">
    <citation type="journal article" date="2019" name="Int. J. Syst. Evol. Microbiol.">
        <title>The Global Catalogue of Microorganisms (GCM) 10K type strain sequencing project: providing services to taxonomists for standard genome sequencing and annotation.</title>
        <authorList>
            <consortium name="The Broad Institute Genomics Platform"/>
            <consortium name="The Broad Institute Genome Sequencing Center for Infectious Disease"/>
            <person name="Wu L."/>
            <person name="Ma J."/>
        </authorList>
    </citation>
    <scope>NUCLEOTIDE SEQUENCE [LARGE SCALE GENOMIC DNA]</scope>
    <source>
        <strain evidence="3">TBRC 1276</strain>
    </source>
</reference>
<protein>
    <submittedName>
        <fullName evidence="2">DsbA family oxidoreductase</fullName>
    </submittedName>
</protein>
<accession>A0ABV8G5T7</accession>
<feature type="domain" description="DSBA-like thioredoxin" evidence="1">
    <location>
        <begin position="5"/>
        <end position="206"/>
    </location>
</feature>
<dbReference type="CDD" id="cd03024">
    <property type="entry name" value="DsbA_FrnE"/>
    <property type="match status" value="1"/>
</dbReference>
<dbReference type="Pfam" id="PF01323">
    <property type="entry name" value="DSBA"/>
    <property type="match status" value="1"/>
</dbReference>